<evidence type="ECO:0000313" key="2">
    <source>
        <dbReference type="EMBL" id="MDQ2090733.1"/>
    </source>
</evidence>
<dbReference type="AlphaFoldDB" id="A0AAE3WFK0"/>
<proteinExistence type="predicted"/>
<evidence type="ECO:0008006" key="4">
    <source>
        <dbReference type="Google" id="ProtNLM"/>
    </source>
</evidence>
<organism evidence="2 3">
    <name type="scientific">Marimonas arenosa</name>
    <dbReference type="NCBI Taxonomy" id="1795305"/>
    <lineage>
        <taxon>Bacteria</taxon>
        <taxon>Pseudomonadati</taxon>
        <taxon>Pseudomonadota</taxon>
        <taxon>Alphaproteobacteria</taxon>
        <taxon>Rhodobacterales</taxon>
        <taxon>Paracoccaceae</taxon>
        <taxon>Marimonas</taxon>
    </lineage>
</organism>
<protein>
    <recommendedName>
        <fullName evidence="4">EF-hand domain-containing protein</fullName>
    </recommendedName>
</protein>
<sequence length="153" mass="17074">MKAHVSIALAAIAVLIAGASSIAAQTDKELHRRAALDYYVGVFVQLRDQIGEDRHSVEDLKQAAANFFVAAQRNTDDVISAQDAVDSARVMVAAYDVKQTANLFRYDLDRDSIVTQDELEVSFVRRAWLEIGGWKPVEESYSDARARFELKLQ</sequence>
<name>A0AAE3WFK0_9RHOB</name>
<feature type="chain" id="PRO_5041960481" description="EF-hand domain-containing protein" evidence="1">
    <location>
        <begin position="24"/>
        <end position="153"/>
    </location>
</feature>
<evidence type="ECO:0000256" key="1">
    <source>
        <dbReference type="SAM" id="SignalP"/>
    </source>
</evidence>
<gene>
    <name evidence="2" type="ORF">NO357_12555</name>
</gene>
<comment type="caution">
    <text evidence="2">The sequence shown here is derived from an EMBL/GenBank/DDBJ whole genome shotgun (WGS) entry which is preliminary data.</text>
</comment>
<feature type="signal peptide" evidence="1">
    <location>
        <begin position="1"/>
        <end position="23"/>
    </location>
</feature>
<dbReference type="EMBL" id="JANHAX010000003">
    <property type="protein sequence ID" value="MDQ2090733.1"/>
    <property type="molecule type" value="Genomic_DNA"/>
</dbReference>
<reference evidence="2" key="1">
    <citation type="submission" date="2022-07" db="EMBL/GenBank/DDBJ databases">
        <authorList>
            <person name="Otstavnykh N."/>
            <person name="Isaeva M."/>
            <person name="Bystritskaya E."/>
        </authorList>
    </citation>
    <scope>NUCLEOTIDE SEQUENCE</scope>
    <source>
        <strain evidence="2">KCTC 52189</strain>
    </source>
</reference>
<evidence type="ECO:0000313" key="3">
    <source>
        <dbReference type="Proteomes" id="UP001226762"/>
    </source>
</evidence>
<keyword evidence="1" id="KW-0732">Signal</keyword>
<dbReference type="RefSeq" id="WP_306736001.1">
    <property type="nucleotide sequence ID" value="NZ_JANHAX010000003.1"/>
</dbReference>
<reference evidence="2" key="2">
    <citation type="submission" date="2023-02" db="EMBL/GenBank/DDBJ databases">
        <title>'Rhodoalgimonas zhirmunskyi' gen. nov., isolated from a red alga.</title>
        <authorList>
            <person name="Nedashkovskaya O.I."/>
            <person name="Otstavnykh N.Y."/>
            <person name="Bystritskaya E.P."/>
            <person name="Balabanova L.A."/>
            <person name="Isaeva M.P."/>
        </authorList>
    </citation>
    <scope>NUCLEOTIDE SEQUENCE</scope>
    <source>
        <strain evidence="2">KCTC 52189</strain>
    </source>
</reference>
<accession>A0AAE3WFK0</accession>
<dbReference type="Proteomes" id="UP001226762">
    <property type="component" value="Unassembled WGS sequence"/>
</dbReference>
<keyword evidence="3" id="KW-1185">Reference proteome</keyword>